<dbReference type="AlphaFoldDB" id="A0A9D3VVH0"/>
<feature type="region of interest" description="Disordered" evidence="1">
    <location>
        <begin position="56"/>
        <end position="77"/>
    </location>
</feature>
<comment type="caution">
    <text evidence="2">The sequence shown here is derived from an EMBL/GenBank/DDBJ whole genome shotgun (WGS) entry which is preliminary data.</text>
</comment>
<evidence type="ECO:0000313" key="2">
    <source>
        <dbReference type="EMBL" id="KAH1097613.1"/>
    </source>
</evidence>
<proteinExistence type="predicted"/>
<protein>
    <submittedName>
        <fullName evidence="2">Uncharacterized protein</fullName>
    </submittedName>
</protein>
<gene>
    <name evidence="2" type="ORF">J1N35_014534</name>
</gene>
<dbReference type="EMBL" id="JAIQCV010000005">
    <property type="protein sequence ID" value="KAH1097613.1"/>
    <property type="molecule type" value="Genomic_DNA"/>
</dbReference>
<evidence type="ECO:0000313" key="3">
    <source>
        <dbReference type="Proteomes" id="UP000828251"/>
    </source>
</evidence>
<keyword evidence="3" id="KW-1185">Reference proteome</keyword>
<dbReference type="Proteomes" id="UP000828251">
    <property type="component" value="Unassembled WGS sequence"/>
</dbReference>
<evidence type="ECO:0000256" key="1">
    <source>
        <dbReference type="SAM" id="MobiDB-lite"/>
    </source>
</evidence>
<name>A0A9D3VVH0_9ROSI</name>
<reference evidence="2 3" key="1">
    <citation type="journal article" date="2021" name="Plant Biotechnol. J.">
        <title>Multi-omics assisted identification of the key and species-specific regulatory components of drought-tolerant mechanisms in Gossypium stocksii.</title>
        <authorList>
            <person name="Yu D."/>
            <person name="Ke L."/>
            <person name="Zhang D."/>
            <person name="Wu Y."/>
            <person name="Sun Y."/>
            <person name="Mei J."/>
            <person name="Sun J."/>
            <person name="Sun Y."/>
        </authorList>
    </citation>
    <scope>NUCLEOTIDE SEQUENCE [LARGE SCALE GENOMIC DNA]</scope>
    <source>
        <strain evidence="3">cv. E1</strain>
        <tissue evidence="2">Leaf</tissue>
    </source>
</reference>
<sequence length="165" mass="18322">MESLKFFFMKIGFSGLKINSLGLIRDSVNLVVNIYDLGDSAQQTLNVTNSRMLIDSSSSNRSRLEKGSPSVGESSDNMLSYHKLGKQPILLEEESTLPFSMLKATFPASDFPTCPLLPPLIQFLSPLMLQTLLPLPQLPSLHLSVLSFMLPFQEKSKLSYLRGVI</sequence>
<organism evidence="2 3">
    <name type="scientific">Gossypium stocksii</name>
    <dbReference type="NCBI Taxonomy" id="47602"/>
    <lineage>
        <taxon>Eukaryota</taxon>
        <taxon>Viridiplantae</taxon>
        <taxon>Streptophyta</taxon>
        <taxon>Embryophyta</taxon>
        <taxon>Tracheophyta</taxon>
        <taxon>Spermatophyta</taxon>
        <taxon>Magnoliopsida</taxon>
        <taxon>eudicotyledons</taxon>
        <taxon>Gunneridae</taxon>
        <taxon>Pentapetalae</taxon>
        <taxon>rosids</taxon>
        <taxon>malvids</taxon>
        <taxon>Malvales</taxon>
        <taxon>Malvaceae</taxon>
        <taxon>Malvoideae</taxon>
        <taxon>Gossypium</taxon>
    </lineage>
</organism>
<accession>A0A9D3VVH0</accession>